<evidence type="ECO:0000256" key="7">
    <source>
        <dbReference type="PROSITE-ProRule" id="PRU00042"/>
    </source>
</evidence>
<evidence type="ECO:0000313" key="10">
    <source>
        <dbReference type="EMBL" id="KKA26588.1"/>
    </source>
</evidence>
<dbReference type="SMART" id="SM00355">
    <property type="entry name" value="ZnF_C2H2"/>
    <property type="match status" value="2"/>
</dbReference>
<feature type="domain" description="C2H2-type" evidence="9">
    <location>
        <begin position="87"/>
        <end position="114"/>
    </location>
</feature>
<proteinExistence type="predicted"/>
<evidence type="ECO:0000256" key="3">
    <source>
        <dbReference type="ARBA" id="ARBA00022737"/>
    </source>
</evidence>
<dbReference type="FunFam" id="3.30.160.60:FF:000446">
    <property type="entry name" value="Zinc finger protein"/>
    <property type="match status" value="1"/>
</dbReference>
<dbReference type="Gene3D" id="3.30.160.60">
    <property type="entry name" value="Classic Zinc Finger"/>
    <property type="match status" value="2"/>
</dbReference>
<dbReference type="InterPro" id="IPR036236">
    <property type="entry name" value="Znf_C2H2_sf"/>
</dbReference>
<evidence type="ECO:0000256" key="1">
    <source>
        <dbReference type="ARBA" id="ARBA00004123"/>
    </source>
</evidence>
<feature type="region of interest" description="Disordered" evidence="8">
    <location>
        <begin position="279"/>
        <end position="316"/>
    </location>
</feature>
<dbReference type="GO" id="GO:0008270">
    <property type="term" value="F:zinc ion binding"/>
    <property type="evidence" value="ECO:0007669"/>
    <property type="project" value="UniProtKB-KW"/>
</dbReference>
<keyword evidence="5" id="KW-0862">Zinc</keyword>
<organism evidence="10 11">
    <name type="scientific">Thielaviopsis punctulata</name>
    <dbReference type="NCBI Taxonomy" id="72032"/>
    <lineage>
        <taxon>Eukaryota</taxon>
        <taxon>Fungi</taxon>
        <taxon>Dikarya</taxon>
        <taxon>Ascomycota</taxon>
        <taxon>Pezizomycotina</taxon>
        <taxon>Sordariomycetes</taxon>
        <taxon>Hypocreomycetidae</taxon>
        <taxon>Microascales</taxon>
        <taxon>Ceratocystidaceae</taxon>
        <taxon>Thielaviopsis</taxon>
    </lineage>
</organism>
<comment type="subcellular location">
    <subcellularLocation>
        <location evidence="1">Nucleus</location>
    </subcellularLocation>
</comment>
<dbReference type="PROSITE" id="PS00028">
    <property type="entry name" value="ZINC_FINGER_C2H2_1"/>
    <property type="match status" value="1"/>
</dbReference>
<dbReference type="PANTHER" id="PTHR24394">
    <property type="entry name" value="ZINC FINGER PROTEIN"/>
    <property type="match status" value="1"/>
</dbReference>
<dbReference type="GO" id="GO:0032502">
    <property type="term" value="P:developmental process"/>
    <property type="evidence" value="ECO:0007669"/>
    <property type="project" value="UniProtKB-ARBA"/>
</dbReference>
<name>A0A0F4Z9L0_9PEZI</name>
<dbReference type="PANTHER" id="PTHR24394:SF44">
    <property type="entry name" value="ZINC FINGER PROTEIN 271-LIKE"/>
    <property type="match status" value="1"/>
</dbReference>
<evidence type="ECO:0000256" key="4">
    <source>
        <dbReference type="ARBA" id="ARBA00022771"/>
    </source>
</evidence>
<accession>A0A0F4Z9L0</accession>
<dbReference type="Proteomes" id="UP000033483">
    <property type="component" value="Unassembled WGS sequence"/>
</dbReference>
<dbReference type="GO" id="GO:0005634">
    <property type="term" value="C:nucleus"/>
    <property type="evidence" value="ECO:0007669"/>
    <property type="project" value="UniProtKB-SubCell"/>
</dbReference>
<sequence>QQQQQQQQQPLINVGVTNSPAQMEVDVESVHQQAAVAIQEVSKNQSAMSYPGPQIQPAPGPMALASGPSRTMTYPIGSQQPATEKPYGCNQCDMRFRRLHDLKRHSKLHTGEKPHVCPKCERKFARGDALARHSKGVGGCAARRTSMNTYVDTDALDGHPLLDTDSASMVYGQAPENGSAGQPEARFQSDGHFHDHRVTLQLQSANGTARDGTVTGATGAGAGTVYNLASSPKDLATTVRTADVRHDGTSAEDKSRLATTGVEAADASLGGATATTANTAAGSATGTASTTTATSAGATAATPAATTTTTTTTTTDPALNVFTSANAAVWTYIISLETRLATLEKSDREKSEQIAAMEKHISLIATQLSTPKQQ</sequence>
<dbReference type="PROSITE" id="PS50157">
    <property type="entry name" value="ZINC_FINGER_C2H2_2"/>
    <property type="match status" value="1"/>
</dbReference>
<dbReference type="SUPFAM" id="SSF57667">
    <property type="entry name" value="beta-beta-alpha zinc fingers"/>
    <property type="match status" value="1"/>
</dbReference>
<keyword evidence="4 7" id="KW-0863">Zinc-finger</keyword>
<protein>
    <recommendedName>
        <fullName evidence="9">C2H2-type domain-containing protein</fullName>
    </recommendedName>
</protein>
<keyword evidence="11" id="KW-1185">Reference proteome</keyword>
<feature type="region of interest" description="Disordered" evidence="8">
    <location>
        <begin position="237"/>
        <end position="259"/>
    </location>
</feature>
<gene>
    <name evidence="10" type="ORF">TD95_005175</name>
</gene>
<dbReference type="OrthoDB" id="8117402at2759"/>
<feature type="compositionally biased region" description="Basic and acidic residues" evidence="8">
    <location>
        <begin position="242"/>
        <end position="256"/>
    </location>
</feature>
<evidence type="ECO:0000256" key="2">
    <source>
        <dbReference type="ARBA" id="ARBA00022723"/>
    </source>
</evidence>
<evidence type="ECO:0000256" key="5">
    <source>
        <dbReference type="ARBA" id="ARBA00022833"/>
    </source>
</evidence>
<dbReference type="EMBL" id="LAEV01002082">
    <property type="protein sequence ID" value="KKA26588.1"/>
    <property type="molecule type" value="Genomic_DNA"/>
</dbReference>
<dbReference type="FunFam" id="3.30.160.60:FF:000202">
    <property type="entry name" value="Zinc finger protein 574"/>
    <property type="match status" value="1"/>
</dbReference>
<reference evidence="10 11" key="1">
    <citation type="submission" date="2015-03" db="EMBL/GenBank/DDBJ databases">
        <authorList>
            <person name="Radwan O."/>
            <person name="Al-Naeli F.A."/>
            <person name="Rendon G.A."/>
            <person name="Fields C."/>
        </authorList>
    </citation>
    <scope>NUCLEOTIDE SEQUENCE [LARGE SCALE GENOMIC DNA]</scope>
    <source>
        <strain evidence="10">CR-DP1</strain>
    </source>
</reference>
<keyword evidence="6" id="KW-0539">Nucleus</keyword>
<dbReference type="AlphaFoldDB" id="A0A0F4Z9L0"/>
<evidence type="ECO:0000256" key="8">
    <source>
        <dbReference type="SAM" id="MobiDB-lite"/>
    </source>
</evidence>
<keyword evidence="2" id="KW-0479">Metal-binding</keyword>
<feature type="non-terminal residue" evidence="10">
    <location>
        <position position="1"/>
    </location>
</feature>
<evidence type="ECO:0000313" key="11">
    <source>
        <dbReference type="Proteomes" id="UP000033483"/>
    </source>
</evidence>
<dbReference type="GO" id="GO:0000981">
    <property type="term" value="F:DNA-binding transcription factor activity, RNA polymerase II-specific"/>
    <property type="evidence" value="ECO:0007669"/>
    <property type="project" value="TreeGrafter"/>
</dbReference>
<evidence type="ECO:0000259" key="9">
    <source>
        <dbReference type="PROSITE" id="PS50157"/>
    </source>
</evidence>
<evidence type="ECO:0000256" key="6">
    <source>
        <dbReference type="ARBA" id="ARBA00023242"/>
    </source>
</evidence>
<keyword evidence="3" id="KW-0677">Repeat</keyword>
<comment type="caution">
    <text evidence="10">The sequence shown here is derived from an EMBL/GenBank/DDBJ whole genome shotgun (WGS) entry which is preliminary data.</text>
</comment>
<dbReference type="InterPro" id="IPR013087">
    <property type="entry name" value="Znf_C2H2_type"/>
</dbReference>